<dbReference type="Proteomes" id="UP000518288">
    <property type="component" value="Unassembled WGS sequence"/>
</dbReference>
<keyword evidence="1" id="KW-1133">Transmembrane helix</keyword>
<evidence type="ECO:0000313" key="4">
    <source>
        <dbReference type="Proteomes" id="UP000518288"/>
    </source>
</evidence>
<proteinExistence type="predicted"/>
<protein>
    <submittedName>
        <fullName evidence="3">Type IV pilus assembly protein PilV</fullName>
    </submittedName>
</protein>
<dbReference type="InterPro" id="IPR012902">
    <property type="entry name" value="N_methyl_site"/>
</dbReference>
<dbReference type="EMBL" id="JACCFH010000001">
    <property type="protein sequence ID" value="NYG34060.1"/>
    <property type="molecule type" value="Genomic_DNA"/>
</dbReference>
<dbReference type="RefSeq" id="WP_179634753.1">
    <property type="nucleotide sequence ID" value="NZ_JACCFH010000001.1"/>
</dbReference>
<dbReference type="AlphaFoldDB" id="A0A7Y9QYV4"/>
<sequence length="164" mass="17081">MRRASRTPHGFAMIEVLVSVVILAVAALGYAALQLRGLSANSSAMWRSKATVLAYEAADRVRANLPGVTAGQYSLLVTPSTATSACTLTNVCSTTQMAARDFVQWRTAVLNALPGGSGAICLDSSADDGTAAAPACDGTGSQIAIKVFWSERGTESRFVNVVRP</sequence>
<reference evidence="3 4" key="1">
    <citation type="submission" date="2020-07" db="EMBL/GenBank/DDBJ databases">
        <title>Genomic Encyclopedia of Archaeal and Bacterial Type Strains, Phase II (KMG-II): from individual species to whole genera.</title>
        <authorList>
            <person name="Goeker M."/>
        </authorList>
    </citation>
    <scope>NUCLEOTIDE SEQUENCE [LARGE SCALE GENOMIC DNA]</scope>
    <source>
        <strain evidence="3 4">DSM 21226</strain>
    </source>
</reference>
<dbReference type="InterPro" id="IPR054402">
    <property type="entry name" value="Tt1218-like_dom"/>
</dbReference>
<keyword evidence="4" id="KW-1185">Reference proteome</keyword>
<gene>
    <name evidence="3" type="ORF">BDD16_003046</name>
</gene>
<feature type="transmembrane region" description="Helical" evidence="1">
    <location>
        <begin position="12"/>
        <end position="33"/>
    </location>
</feature>
<organism evidence="3 4">
    <name type="scientific">Sphaerotilus montanus</name>
    <dbReference type="NCBI Taxonomy" id="522889"/>
    <lineage>
        <taxon>Bacteria</taxon>
        <taxon>Pseudomonadati</taxon>
        <taxon>Pseudomonadota</taxon>
        <taxon>Betaproteobacteria</taxon>
        <taxon>Burkholderiales</taxon>
        <taxon>Sphaerotilaceae</taxon>
        <taxon>Sphaerotilus</taxon>
    </lineage>
</organism>
<comment type="caution">
    <text evidence="3">The sequence shown here is derived from an EMBL/GenBank/DDBJ whole genome shotgun (WGS) entry which is preliminary data.</text>
</comment>
<accession>A0A7Y9QYV4</accession>
<evidence type="ECO:0000256" key="1">
    <source>
        <dbReference type="SAM" id="Phobius"/>
    </source>
</evidence>
<dbReference type="Pfam" id="PF22150">
    <property type="entry name" value="Tt1218-like"/>
    <property type="match status" value="1"/>
</dbReference>
<name>A0A7Y9QYV4_9BURK</name>
<keyword evidence="1" id="KW-0472">Membrane</keyword>
<dbReference type="NCBIfam" id="TIGR02523">
    <property type="entry name" value="type_IV_pilV"/>
    <property type="match status" value="1"/>
</dbReference>
<evidence type="ECO:0000259" key="2">
    <source>
        <dbReference type="Pfam" id="PF22150"/>
    </source>
</evidence>
<evidence type="ECO:0000313" key="3">
    <source>
        <dbReference type="EMBL" id="NYG34060.1"/>
    </source>
</evidence>
<dbReference type="NCBIfam" id="TIGR02532">
    <property type="entry name" value="IV_pilin_GFxxxE"/>
    <property type="match status" value="1"/>
</dbReference>
<feature type="domain" description="Type IV pilin Tt1218-like" evidence="2">
    <location>
        <begin position="32"/>
        <end position="102"/>
    </location>
</feature>
<dbReference type="Pfam" id="PF07963">
    <property type="entry name" value="N_methyl"/>
    <property type="match status" value="1"/>
</dbReference>
<dbReference type="InterPro" id="IPR013362">
    <property type="entry name" value="Pilus_4_PilV"/>
</dbReference>
<keyword evidence="1" id="KW-0812">Transmembrane</keyword>